<evidence type="ECO:0000256" key="5">
    <source>
        <dbReference type="ARBA" id="ARBA00022729"/>
    </source>
</evidence>
<dbReference type="PaxDb" id="9796-ENSECAP00000011686"/>
<dbReference type="GO" id="GO:0004867">
    <property type="term" value="F:serine-type endopeptidase inhibitor activity"/>
    <property type="evidence" value="ECO:0000318"/>
    <property type="project" value="GO_Central"/>
</dbReference>
<name>F6ZLR1_HORSE</name>
<reference evidence="11 12" key="1">
    <citation type="journal article" date="2009" name="Science">
        <title>Genome sequence, comparative analysis, and population genetics of the domestic horse.</title>
        <authorList>
            <consortium name="Broad Institute Genome Sequencing Platform"/>
            <consortium name="Broad Institute Whole Genome Assembly Team"/>
            <person name="Wade C.M."/>
            <person name="Giulotto E."/>
            <person name="Sigurdsson S."/>
            <person name="Zoli M."/>
            <person name="Gnerre S."/>
            <person name="Imsland F."/>
            <person name="Lear T.L."/>
            <person name="Adelson D.L."/>
            <person name="Bailey E."/>
            <person name="Bellone R.R."/>
            <person name="Bloecker H."/>
            <person name="Distl O."/>
            <person name="Edgar R.C."/>
            <person name="Garber M."/>
            <person name="Leeb T."/>
            <person name="Mauceli E."/>
            <person name="MacLeod J.N."/>
            <person name="Penedo M.C.T."/>
            <person name="Raison J.M."/>
            <person name="Sharpe T."/>
            <person name="Vogel J."/>
            <person name="Andersson L."/>
            <person name="Antczak D.F."/>
            <person name="Biagi T."/>
            <person name="Binns M.M."/>
            <person name="Chowdhary B.P."/>
            <person name="Coleman S.J."/>
            <person name="Della Valle G."/>
            <person name="Fryc S."/>
            <person name="Guerin G."/>
            <person name="Hasegawa T."/>
            <person name="Hill E.W."/>
            <person name="Jurka J."/>
            <person name="Kiialainen A."/>
            <person name="Lindgren G."/>
            <person name="Liu J."/>
            <person name="Magnani E."/>
            <person name="Mickelson J.R."/>
            <person name="Murray J."/>
            <person name="Nergadze S.G."/>
            <person name="Onofrio R."/>
            <person name="Pedroni S."/>
            <person name="Piras M.F."/>
            <person name="Raudsepp T."/>
            <person name="Rocchi M."/>
            <person name="Roeed K.H."/>
            <person name="Ryder O.A."/>
            <person name="Searle S."/>
            <person name="Skow L."/>
            <person name="Swinburne J.E."/>
            <person name="Syvaenen A.C."/>
            <person name="Tozaki T."/>
            <person name="Valberg S.J."/>
            <person name="Vaudin M."/>
            <person name="White J.R."/>
            <person name="Zody M.C."/>
            <person name="Lander E.S."/>
            <person name="Lindblad-Toh K."/>
        </authorList>
    </citation>
    <scope>NUCLEOTIDE SEQUENCE [LARGE SCALE GENOMIC DNA]</scope>
    <source>
        <strain evidence="11 12">Thoroughbred</strain>
    </source>
</reference>
<evidence type="ECO:0000256" key="9">
    <source>
        <dbReference type="RuleBase" id="RU000411"/>
    </source>
</evidence>
<dbReference type="FunFam" id="2.10.310.10:FF:000001">
    <property type="entry name" value="Serpin family A member 1"/>
    <property type="match status" value="1"/>
</dbReference>
<evidence type="ECO:0000313" key="12">
    <source>
        <dbReference type="Proteomes" id="UP000002281"/>
    </source>
</evidence>
<organism evidence="11 12">
    <name type="scientific">Equus caballus</name>
    <name type="common">Horse</name>
    <dbReference type="NCBI Taxonomy" id="9796"/>
    <lineage>
        <taxon>Eukaryota</taxon>
        <taxon>Metazoa</taxon>
        <taxon>Chordata</taxon>
        <taxon>Craniata</taxon>
        <taxon>Vertebrata</taxon>
        <taxon>Euteleostomi</taxon>
        <taxon>Mammalia</taxon>
        <taxon>Eutheria</taxon>
        <taxon>Laurasiatheria</taxon>
        <taxon>Perissodactyla</taxon>
        <taxon>Equidae</taxon>
        <taxon>Equus</taxon>
    </lineage>
</organism>
<dbReference type="Gene3D" id="2.30.39.10">
    <property type="entry name" value="Alpha-1-antitrypsin, domain 1"/>
    <property type="match status" value="1"/>
</dbReference>
<keyword evidence="6" id="KW-0722">Serine protease inhibitor</keyword>
<comment type="similarity">
    <text evidence="2 9">Belongs to the serpin family.</text>
</comment>
<dbReference type="FunFam" id="3.30.497.10:FF:000001">
    <property type="entry name" value="Serine protease inhibitor"/>
    <property type="match status" value="1"/>
</dbReference>
<dbReference type="Pfam" id="PF00079">
    <property type="entry name" value="Serpin"/>
    <property type="match status" value="1"/>
</dbReference>
<keyword evidence="7" id="KW-0325">Glycoprotein</keyword>
<dbReference type="InterPro" id="IPR042178">
    <property type="entry name" value="Serpin_sf_1"/>
</dbReference>
<evidence type="ECO:0007829" key="13">
    <source>
        <dbReference type="PeptideAtlas" id="F6ZLR1"/>
    </source>
</evidence>
<protein>
    <submittedName>
        <fullName evidence="11">Serpin family A member 3</fullName>
    </submittedName>
</protein>
<reference evidence="11" key="2">
    <citation type="submission" date="2025-08" db="UniProtKB">
        <authorList>
            <consortium name="Ensembl"/>
        </authorList>
    </citation>
    <scope>IDENTIFICATION</scope>
    <source>
        <strain evidence="11">Thoroughbred</strain>
    </source>
</reference>
<dbReference type="InterPro" id="IPR036186">
    <property type="entry name" value="Serpin_sf"/>
</dbReference>
<dbReference type="OMA" id="RHIDELY"/>
<dbReference type="GO" id="GO:0042583">
    <property type="term" value="C:chromaffin granule"/>
    <property type="evidence" value="ECO:0007669"/>
    <property type="project" value="UniProtKB-SubCell"/>
</dbReference>
<dbReference type="InParanoid" id="F6ZLR1"/>
<dbReference type="FunFam" id="2.30.39.10:FF:000003">
    <property type="entry name" value="alpha-1-antitrypsin isoform X1"/>
    <property type="match status" value="1"/>
</dbReference>
<proteinExistence type="evidence at protein level"/>
<dbReference type="SUPFAM" id="SSF56574">
    <property type="entry name" value="Serpins"/>
    <property type="match status" value="1"/>
</dbReference>
<dbReference type="PANTHER" id="PTHR11461">
    <property type="entry name" value="SERINE PROTEASE INHIBITOR, SERPIN"/>
    <property type="match status" value="1"/>
</dbReference>
<dbReference type="Bgee" id="ENSECAG00000013482">
    <property type="expression patterns" value="Expressed in liver and 18 other cell types or tissues"/>
</dbReference>
<dbReference type="InterPro" id="IPR023796">
    <property type="entry name" value="Serpin_dom"/>
</dbReference>
<evidence type="ECO:0000256" key="3">
    <source>
        <dbReference type="ARBA" id="ARBA00011738"/>
    </source>
</evidence>
<feature type="domain" description="Serpin" evidence="10">
    <location>
        <begin position="108"/>
        <end position="469"/>
    </location>
</feature>
<dbReference type="PANTHER" id="PTHR11461:SF145">
    <property type="entry name" value="ALPHA-1-ANTICHYMOTRYPSIN"/>
    <property type="match status" value="1"/>
</dbReference>
<evidence type="ECO:0000256" key="1">
    <source>
        <dbReference type="ARBA" id="ARBA00004248"/>
    </source>
</evidence>
<accession>F6ZLR1</accession>
<dbReference type="Ensembl" id="ENSECAT00000014606.4">
    <property type="protein sequence ID" value="ENSECAP00000011686.3"/>
    <property type="gene ID" value="ENSECAG00000013482.4"/>
</dbReference>
<dbReference type="FunCoup" id="F6ZLR1">
    <property type="interactions" value="103"/>
</dbReference>
<evidence type="ECO:0000256" key="7">
    <source>
        <dbReference type="ARBA" id="ARBA00023180"/>
    </source>
</evidence>
<evidence type="ECO:0000256" key="4">
    <source>
        <dbReference type="ARBA" id="ARBA00022690"/>
    </source>
</evidence>
<reference evidence="11" key="3">
    <citation type="submission" date="2025-09" db="UniProtKB">
        <authorList>
            <consortium name="Ensembl"/>
        </authorList>
    </citation>
    <scope>IDENTIFICATION</scope>
    <source>
        <strain evidence="11">Thoroughbred</strain>
    </source>
</reference>
<dbReference type="PROSITE" id="PS00284">
    <property type="entry name" value="SERPIN"/>
    <property type="match status" value="1"/>
</dbReference>
<dbReference type="InterPro" id="IPR023795">
    <property type="entry name" value="Serpin_CS"/>
</dbReference>
<keyword evidence="12" id="KW-1185">Reference proteome</keyword>
<keyword evidence="8" id="KW-0968">Cytoplasmic vesicle</keyword>
<dbReference type="GO" id="GO:0005615">
    <property type="term" value="C:extracellular space"/>
    <property type="evidence" value="ECO:0000318"/>
    <property type="project" value="GO_Central"/>
</dbReference>
<evidence type="ECO:0000313" key="11">
    <source>
        <dbReference type="Ensembl" id="ENSECAP00000011686.3"/>
    </source>
</evidence>
<dbReference type="SMART" id="SM00093">
    <property type="entry name" value="SERPIN"/>
    <property type="match status" value="1"/>
</dbReference>
<comment type="subcellular location">
    <subcellularLocation>
        <location evidence="1">Cytoplasmic vesicle</location>
        <location evidence="1">Secretory vesicle</location>
        <location evidence="1">Chromaffin granule</location>
    </subcellularLocation>
</comment>
<dbReference type="AlphaFoldDB" id="F6ZLR1"/>
<dbReference type="InterPro" id="IPR000215">
    <property type="entry name" value="Serpin_fam"/>
</dbReference>
<dbReference type="GeneTree" id="ENSGT00940000154392"/>
<dbReference type="STRING" id="9796.ENSECAP00000011686"/>
<evidence type="ECO:0000259" key="10">
    <source>
        <dbReference type="SMART" id="SM00093"/>
    </source>
</evidence>
<evidence type="ECO:0000256" key="8">
    <source>
        <dbReference type="ARBA" id="ARBA00023329"/>
    </source>
</evidence>
<dbReference type="HOGENOM" id="CLU_023330_2_1_1"/>
<dbReference type="Gene3D" id="3.30.497.10">
    <property type="entry name" value="Antithrombin, subunit I, domain 2"/>
    <property type="match status" value="1"/>
</dbReference>
<keyword evidence="13" id="KW-1267">Proteomics identification</keyword>
<dbReference type="MEROPS" id="I04.002"/>
<dbReference type="Proteomes" id="UP000002281">
    <property type="component" value="Chromosome 24"/>
</dbReference>
<comment type="subunit">
    <text evidence="3">Homodimer.</text>
</comment>
<keyword evidence="5" id="KW-0732">Signal</keyword>
<evidence type="ECO:0000256" key="6">
    <source>
        <dbReference type="ARBA" id="ARBA00022900"/>
    </source>
</evidence>
<gene>
    <name evidence="11" type="primary">SERPINA3</name>
</gene>
<dbReference type="SMR" id="F6ZLR1"/>
<dbReference type="InterPro" id="IPR042185">
    <property type="entry name" value="Serpin_sf_2"/>
</dbReference>
<sequence>MLGAQDGAYPWEIAELAEAETRRQATPGQREVVRAPPLRLTELCFSELRAERMSPLLALGLLVAGLCPTVHCLPGDMPDSGNVAQEDQPNRTSVDNLRLTTSNTDFAFHLYKLLAAQTPNENVIFSPLSISIALAFLSLGARNTTLTEILEGLKFNLTETPETEIHQGFQHLLHTLSQPNPQQQLSVGNAMFLKEELELLDKFREDAKALYASEAFPTDFKDPAAAEKLINDYVEKKTEGKIVHLVGGLCKNTMMVLVNYILLKAKWKTPFDPGDTYESAFHVSRSRSVQVPKMSFEERMVPFFRDEELACTVVELQYISDDSALFILPDEGQLGAVEAALLPETLRRWRASLRMRWIDELYLPKFSISSNYELETILTQLGIEKVFTTKADLSGVTGTPNLYVTQVVHSTVLDVAEEGTEAAAATGINIAFSSGVMNPLIVDFNRPFLLFIISKDTQSILFGGKVVDPSQAPH</sequence>
<keyword evidence="4" id="KW-0646">Protease inhibitor</keyword>
<dbReference type="CDD" id="cd19551">
    <property type="entry name" value="serpinA3_A1AC"/>
    <property type="match status" value="1"/>
</dbReference>
<evidence type="ECO:0000256" key="2">
    <source>
        <dbReference type="ARBA" id="ARBA00009500"/>
    </source>
</evidence>